<protein>
    <submittedName>
        <fullName evidence="1">Uncharacterized protein</fullName>
    </submittedName>
</protein>
<gene>
    <name evidence="1" type="ORF">SCP_1502940</name>
</gene>
<dbReference type="EMBL" id="BFAD01000015">
    <property type="protein sequence ID" value="GBE89286.1"/>
    <property type="molecule type" value="Genomic_DNA"/>
</dbReference>
<dbReference type="AlphaFoldDB" id="A0A401H4B4"/>
<dbReference type="STRING" id="139825.A0A401H4B4"/>
<dbReference type="RefSeq" id="XP_027620199.1">
    <property type="nucleotide sequence ID" value="XM_027764398.1"/>
</dbReference>
<organism evidence="1 2">
    <name type="scientific">Sparassis crispa</name>
    <dbReference type="NCBI Taxonomy" id="139825"/>
    <lineage>
        <taxon>Eukaryota</taxon>
        <taxon>Fungi</taxon>
        <taxon>Dikarya</taxon>
        <taxon>Basidiomycota</taxon>
        <taxon>Agaricomycotina</taxon>
        <taxon>Agaricomycetes</taxon>
        <taxon>Polyporales</taxon>
        <taxon>Sparassidaceae</taxon>
        <taxon>Sparassis</taxon>
    </lineage>
</organism>
<comment type="caution">
    <text evidence="1">The sequence shown here is derived from an EMBL/GenBank/DDBJ whole genome shotgun (WGS) entry which is preliminary data.</text>
</comment>
<evidence type="ECO:0000313" key="2">
    <source>
        <dbReference type="Proteomes" id="UP000287166"/>
    </source>
</evidence>
<dbReference type="InParanoid" id="A0A401H4B4"/>
<evidence type="ECO:0000313" key="1">
    <source>
        <dbReference type="EMBL" id="GBE89286.1"/>
    </source>
</evidence>
<name>A0A401H4B4_9APHY</name>
<sequence length="96" mass="10929">MPKVLHALRRMLAAPRFLAHEPVRVYAVALRYGLEDLAREAAAHALRFPVDWPNYEEFKDVSEYDYHMLLSLHRERARGAVACLAHPSVLTSLGTC</sequence>
<dbReference type="Proteomes" id="UP000287166">
    <property type="component" value="Unassembled WGS sequence"/>
</dbReference>
<keyword evidence="2" id="KW-1185">Reference proteome</keyword>
<dbReference type="GeneID" id="38786203"/>
<accession>A0A401H4B4</accession>
<reference evidence="1 2" key="1">
    <citation type="journal article" date="2018" name="Sci. Rep.">
        <title>Genome sequence of the cauliflower mushroom Sparassis crispa (Hanabiratake) and its association with beneficial usage.</title>
        <authorList>
            <person name="Kiyama R."/>
            <person name="Furutani Y."/>
            <person name="Kawaguchi K."/>
            <person name="Nakanishi T."/>
        </authorList>
    </citation>
    <scope>NUCLEOTIDE SEQUENCE [LARGE SCALE GENOMIC DNA]</scope>
</reference>
<dbReference type="OrthoDB" id="2747634at2759"/>
<proteinExistence type="predicted"/>